<comment type="caution">
    <text evidence="1">The sequence shown here is derived from an EMBL/GenBank/DDBJ whole genome shotgun (WGS) entry which is preliminary data.</text>
</comment>
<dbReference type="EMBL" id="JABWCS010000172">
    <property type="protein sequence ID" value="NUU58998.1"/>
    <property type="molecule type" value="Genomic_DNA"/>
</dbReference>
<accession>A0A850EE56</accession>
<reference evidence="1" key="1">
    <citation type="submission" date="2020-06" db="EMBL/GenBank/DDBJ databases">
        <title>Paenibacillus sp. nov., isolated from soil.</title>
        <authorList>
            <person name="Seo Y.L."/>
        </authorList>
    </citation>
    <scope>NUCLEOTIDE SEQUENCE [LARGE SCALE GENOMIC DNA]</scope>
    <source>
        <strain evidence="1">JW14</strain>
    </source>
</reference>
<keyword evidence="2" id="KW-1185">Reference proteome</keyword>
<dbReference type="Gene3D" id="3.40.50.10540">
    <property type="entry name" value="Crotonobetainyl-coa:carnitine coa-transferase, domain 1"/>
    <property type="match status" value="1"/>
</dbReference>
<protein>
    <submittedName>
        <fullName evidence="1">CoA transferase</fullName>
    </submittedName>
</protein>
<dbReference type="AlphaFoldDB" id="A0A850EE56"/>
<proteinExistence type="predicted"/>
<organism evidence="1 2">
    <name type="scientific">Paenibacillus agri</name>
    <dbReference type="NCBI Taxonomy" id="2744309"/>
    <lineage>
        <taxon>Bacteria</taxon>
        <taxon>Bacillati</taxon>
        <taxon>Bacillota</taxon>
        <taxon>Bacilli</taxon>
        <taxon>Bacillales</taxon>
        <taxon>Paenibacillaceae</taxon>
        <taxon>Paenibacillus</taxon>
    </lineage>
</organism>
<dbReference type="SUPFAM" id="SSF89796">
    <property type="entry name" value="CoA-transferase family III (CaiB/BaiF)"/>
    <property type="match status" value="1"/>
</dbReference>
<keyword evidence="1" id="KW-0808">Transferase</keyword>
<dbReference type="Proteomes" id="UP000564806">
    <property type="component" value="Unassembled WGS sequence"/>
</dbReference>
<gene>
    <name evidence="1" type="ORF">HPT30_01120</name>
</gene>
<dbReference type="InterPro" id="IPR003673">
    <property type="entry name" value="CoA-Trfase_fam_III"/>
</dbReference>
<sequence>MYLCDFLTGFLGTFGAMVALSRRAKEGGSYRVQVSMFQSAMLIQRQGLLEHIKSAPGHLSQEEFESYAVYDTNTSYGDGGVHRCLKRS</sequence>
<evidence type="ECO:0000313" key="1">
    <source>
        <dbReference type="EMBL" id="NUU58998.1"/>
    </source>
</evidence>
<evidence type="ECO:0000313" key="2">
    <source>
        <dbReference type="Proteomes" id="UP000564806"/>
    </source>
</evidence>
<dbReference type="GO" id="GO:0016740">
    <property type="term" value="F:transferase activity"/>
    <property type="evidence" value="ECO:0007669"/>
    <property type="project" value="UniProtKB-KW"/>
</dbReference>
<name>A0A850EE56_9BACL</name>
<dbReference type="Pfam" id="PF02515">
    <property type="entry name" value="CoA_transf_3"/>
    <property type="match status" value="1"/>
</dbReference>
<dbReference type="InterPro" id="IPR023606">
    <property type="entry name" value="CoA-Trfase_III_dom_1_sf"/>
</dbReference>